<dbReference type="PANTHER" id="PTHR30625">
    <property type="entry name" value="PROTEIN TOLQ"/>
    <property type="match status" value="1"/>
</dbReference>
<dbReference type="GO" id="GO:0017038">
    <property type="term" value="P:protein import"/>
    <property type="evidence" value="ECO:0007669"/>
    <property type="project" value="TreeGrafter"/>
</dbReference>
<evidence type="ECO:0000256" key="1">
    <source>
        <dbReference type="ARBA" id="ARBA00004651"/>
    </source>
</evidence>
<keyword evidence="3" id="KW-1003">Cell membrane</keyword>
<evidence type="ECO:0000313" key="12">
    <source>
        <dbReference type="Proteomes" id="UP000320390"/>
    </source>
</evidence>
<comment type="subcellular location">
    <subcellularLocation>
        <location evidence="1">Cell membrane</location>
        <topology evidence="1">Multi-pass membrane protein</topology>
    </subcellularLocation>
    <subcellularLocation>
        <location evidence="8">Membrane</location>
        <topology evidence="8">Multi-pass membrane protein</topology>
    </subcellularLocation>
</comment>
<comment type="similarity">
    <text evidence="8">Belongs to the exbB/tolQ family.</text>
</comment>
<evidence type="ECO:0000259" key="10">
    <source>
        <dbReference type="Pfam" id="PF01618"/>
    </source>
</evidence>
<feature type="transmembrane region" description="Helical" evidence="9">
    <location>
        <begin position="15"/>
        <end position="38"/>
    </location>
</feature>
<evidence type="ECO:0000256" key="4">
    <source>
        <dbReference type="ARBA" id="ARBA00022692"/>
    </source>
</evidence>
<accession>A0A518EVD3</accession>
<dbReference type="EMBL" id="CP036434">
    <property type="protein sequence ID" value="QDV08062.1"/>
    <property type="molecule type" value="Genomic_DNA"/>
</dbReference>
<evidence type="ECO:0000256" key="3">
    <source>
        <dbReference type="ARBA" id="ARBA00022475"/>
    </source>
</evidence>
<keyword evidence="5 8" id="KW-0653">Protein transport</keyword>
<evidence type="ECO:0000256" key="8">
    <source>
        <dbReference type="RuleBase" id="RU004057"/>
    </source>
</evidence>
<sequence>MDASWIDYFRLGGPLMYAVLATWVIVLAGALDRAFYAVGRALRRPGIRIAAMGRAGDLAGARLEFDREAHEARRGLARIDAVSQLATSVGLFGTVVGLAQGFLGRGGAGDTSRSLEALGDGLSTALFTTIAGLVVFLLGQGLLVLYREWLAHVERYAPEFRSELASDTARAR</sequence>
<evidence type="ECO:0000256" key="6">
    <source>
        <dbReference type="ARBA" id="ARBA00022989"/>
    </source>
</evidence>
<organism evidence="11 12">
    <name type="scientific">Saltatorellus ferox</name>
    <dbReference type="NCBI Taxonomy" id="2528018"/>
    <lineage>
        <taxon>Bacteria</taxon>
        <taxon>Pseudomonadati</taxon>
        <taxon>Planctomycetota</taxon>
        <taxon>Planctomycetia</taxon>
        <taxon>Planctomycetia incertae sedis</taxon>
        <taxon>Saltatorellus</taxon>
    </lineage>
</organism>
<feature type="domain" description="MotA/TolQ/ExbB proton channel" evidence="10">
    <location>
        <begin position="63"/>
        <end position="135"/>
    </location>
</feature>
<keyword evidence="2 8" id="KW-0813">Transport</keyword>
<dbReference type="InterPro" id="IPR050790">
    <property type="entry name" value="ExbB/TolQ_transport"/>
</dbReference>
<reference evidence="11 12" key="1">
    <citation type="submission" date="2019-02" db="EMBL/GenBank/DDBJ databases">
        <title>Deep-cultivation of Planctomycetes and their phenomic and genomic characterization uncovers novel biology.</title>
        <authorList>
            <person name="Wiegand S."/>
            <person name="Jogler M."/>
            <person name="Boedeker C."/>
            <person name="Pinto D."/>
            <person name="Vollmers J."/>
            <person name="Rivas-Marin E."/>
            <person name="Kohn T."/>
            <person name="Peeters S.H."/>
            <person name="Heuer A."/>
            <person name="Rast P."/>
            <person name="Oberbeckmann S."/>
            <person name="Bunk B."/>
            <person name="Jeske O."/>
            <person name="Meyerdierks A."/>
            <person name="Storesund J.E."/>
            <person name="Kallscheuer N."/>
            <person name="Luecker S."/>
            <person name="Lage O.M."/>
            <person name="Pohl T."/>
            <person name="Merkel B.J."/>
            <person name="Hornburger P."/>
            <person name="Mueller R.-W."/>
            <person name="Bruemmer F."/>
            <person name="Labrenz M."/>
            <person name="Spormann A.M."/>
            <person name="Op den Camp H."/>
            <person name="Overmann J."/>
            <person name="Amann R."/>
            <person name="Jetten M.S.M."/>
            <person name="Mascher T."/>
            <person name="Medema M.H."/>
            <person name="Devos D.P."/>
            <person name="Kaster A.-K."/>
            <person name="Ovreas L."/>
            <person name="Rohde M."/>
            <person name="Galperin M.Y."/>
            <person name="Jogler C."/>
        </authorList>
    </citation>
    <scope>NUCLEOTIDE SEQUENCE [LARGE SCALE GENOMIC DNA]</scope>
    <source>
        <strain evidence="11 12">Poly30</strain>
    </source>
</reference>
<keyword evidence="4 9" id="KW-0812">Transmembrane</keyword>
<evidence type="ECO:0000256" key="2">
    <source>
        <dbReference type="ARBA" id="ARBA00022448"/>
    </source>
</evidence>
<dbReference type="PANTHER" id="PTHR30625:SF15">
    <property type="entry name" value="BIOPOLYMER TRANSPORT PROTEIN EXBB"/>
    <property type="match status" value="1"/>
</dbReference>
<proteinExistence type="inferred from homology"/>
<feature type="transmembrane region" description="Helical" evidence="9">
    <location>
        <begin position="81"/>
        <end position="103"/>
    </location>
</feature>
<keyword evidence="6 9" id="KW-1133">Transmembrane helix</keyword>
<feature type="transmembrane region" description="Helical" evidence="9">
    <location>
        <begin position="123"/>
        <end position="146"/>
    </location>
</feature>
<evidence type="ECO:0000256" key="9">
    <source>
        <dbReference type="SAM" id="Phobius"/>
    </source>
</evidence>
<keyword evidence="7 9" id="KW-0472">Membrane</keyword>
<name>A0A518EVD3_9BACT</name>
<dbReference type="RefSeq" id="WP_145200067.1">
    <property type="nucleotide sequence ID" value="NZ_CP036434.1"/>
</dbReference>
<evidence type="ECO:0000256" key="7">
    <source>
        <dbReference type="ARBA" id="ARBA00023136"/>
    </source>
</evidence>
<dbReference type="Pfam" id="PF01618">
    <property type="entry name" value="MotA_ExbB"/>
    <property type="match status" value="1"/>
</dbReference>
<evidence type="ECO:0000256" key="5">
    <source>
        <dbReference type="ARBA" id="ARBA00022927"/>
    </source>
</evidence>
<dbReference type="Proteomes" id="UP000320390">
    <property type="component" value="Chromosome"/>
</dbReference>
<evidence type="ECO:0000313" key="11">
    <source>
        <dbReference type="EMBL" id="QDV08062.1"/>
    </source>
</evidence>
<keyword evidence="12" id="KW-1185">Reference proteome</keyword>
<protein>
    <submittedName>
        <fullName evidence="11">MotA/TolQ/ExbB proton channel family protein</fullName>
    </submittedName>
</protein>
<dbReference type="AlphaFoldDB" id="A0A518EVD3"/>
<dbReference type="GO" id="GO:0005886">
    <property type="term" value="C:plasma membrane"/>
    <property type="evidence" value="ECO:0007669"/>
    <property type="project" value="UniProtKB-SubCell"/>
</dbReference>
<gene>
    <name evidence="11" type="ORF">Poly30_35980</name>
</gene>
<dbReference type="InterPro" id="IPR002898">
    <property type="entry name" value="MotA_ExbB_proton_chnl"/>
</dbReference>